<reference evidence="7 8" key="1">
    <citation type="submission" date="2024-01" db="EMBL/GenBank/DDBJ databases">
        <title>Genome assemblies of Stephania.</title>
        <authorList>
            <person name="Yang L."/>
        </authorList>
    </citation>
    <scope>NUCLEOTIDE SEQUENCE [LARGE SCALE GENOMIC DNA]</scope>
    <source>
        <strain evidence="7">QJT</strain>
        <tissue evidence="7">Leaf</tissue>
    </source>
</reference>
<evidence type="ECO:0000313" key="8">
    <source>
        <dbReference type="Proteomes" id="UP001417504"/>
    </source>
</evidence>
<dbReference type="GO" id="GO:0022857">
    <property type="term" value="F:transmembrane transporter activity"/>
    <property type="evidence" value="ECO:0007669"/>
    <property type="project" value="InterPro"/>
</dbReference>
<comment type="subcellular location">
    <subcellularLocation>
        <location evidence="1">Membrane</location>
        <topology evidence="1">Multi-pass membrane protein</topology>
    </subcellularLocation>
</comment>
<organism evidence="7 8">
    <name type="scientific">Stephania japonica</name>
    <dbReference type="NCBI Taxonomy" id="461633"/>
    <lineage>
        <taxon>Eukaryota</taxon>
        <taxon>Viridiplantae</taxon>
        <taxon>Streptophyta</taxon>
        <taxon>Embryophyta</taxon>
        <taxon>Tracheophyta</taxon>
        <taxon>Spermatophyta</taxon>
        <taxon>Magnoliopsida</taxon>
        <taxon>Ranunculales</taxon>
        <taxon>Menispermaceae</taxon>
        <taxon>Menispermoideae</taxon>
        <taxon>Cissampelideae</taxon>
        <taxon>Stephania</taxon>
    </lineage>
</organism>
<protein>
    <submittedName>
        <fullName evidence="7">Uncharacterized protein</fullName>
    </submittedName>
</protein>
<dbReference type="GO" id="GO:0016020">
    <property type="term" value="C:membrane"/>
    <property type="evidence" value="ECO:0007669"/>
    <property type="project" value="UniProtKB-SubCell"/>
</dbReference>
<dbReference type="Proteomes" id="UP001417504">
    <property type="component" value="Unassembled WGS sequence"/>
</dbReference>
<keyword evidence="3 6" id="KW-0812">Transmembrane</keyword>
<evidence type="ECO:0000256" key="2">
    <source>
        <dbReference type="ARBA" id="ARBA00005982"/>
    </source>
</evidence>
<gene>
    <name evidence="7" type="ORF">Sjap_021441</name>
</gene>
<feature type="transmembrane region" description="Helical" evidence="6">
    <location>
        <begin position="20"/>
        <end position="37"/>
    </location>
</feature>
<comment type="caution">
    <text evidence="7">The sequence shown here is derived from an EMBL/GenBank/DDBJ whole genome shotgun (WGS) entry which is preliminary data.</text>
</comment>
<feature type="transmembrane region" description="Helical" evidence="6">
    <location>
        <begin position="94"/>
        <end position="114"/>
    </location>
</feature>
<proteinExistence type="inferred from homology"/>
<comment type="similarity">
    <text evidence="2">Belongs to the major facilitator superfamily. Proton-dependent oligopeptide transporter (POT/PTR) (TC 2.A.17) family.</text>
</comment>
<dbReference type="SUPFAM" id="SSF103473">
    <property type="entry name" value="MFS general substrate transporter"/>
    <property type="match status" value="1"/>
</dbReference>
<dbReference type="InterPro" id="IPR000109">
    <property type="entry name" value="POT_fam"/>
</dbReference>
<dbReference type="PANTHER" id="PTHR11654">
    <property type="entry name" value="OLIGOPEPTIDE TRANSPORTER-RELATED"/>
    <property type="match status" value="1"/>
</dbReference>
<keyword evidence="4 6" id="KW-1133">Transmembrane helix</keyword>
<evidence type="ECO:0000256" key="3">
    <source>
        <dbReference type="ARBA" id="ARBA00022692"/>
    </source>
</evidence>
<dbReference type="EMBL" id="JBBNAE010000009">
    <property type="protein sequence ID" value="KAK9095944.1"/>
    <property type="molecule type" value="Genomic_DNA"/>
</dbReference>
<evidence type="ECO:0000256" key="4">
    <source>
        <dbReference type="ARBA" id="ARBA00022989"/>
    </source>
</evidence>
<dbReference type="InterPro" id="IPR036259">
    <property type="entry name" value="MFS_trans_sf"/>
</dbReference>
<evidence type="ECO:0000256" key="1">
    <source>
        <dbReference type="ARBA" id="ARBA00004141"/>
    </source>
</evidence>
<keyword evidence="5 6" id="KW-0472">Membrane</keyword>
<name>A0AAP0EMD7_9MAGN</name>
<evidence type="ECO:0000256" key="6">
    <source>
        <dbReference type="SAM" id="Phobius"/>
    </source>
</evidence>
<accession>A0AAP0EMD7</accession>
<keyword evidence="8" id="KW-1185">Reference proteome</keyword>
<dbReference type="Gene3D" id="1.20.1250.20">
    <property type="entry name" value="MFS general substrate transporter like domains"/>
    <property type="match status" value="1"/>
</dbReference>
<dbReference type="AlphaFoldDB" id="A0AAP0EMD7"/>
<evidence type="ECO:0000313" key="7">
    <source>
        <dbReference type="EMBL" id="KAK9095944.1"/>
    </source>
</evidence>
<sequence length="260" mass="29681">MQGLRMMTFSVMNHSSSLPSSLEVIFFFTSLYIVAIAQAGRKPCAQAFAADQFDVQDPSERRLKSSFFDWWYCALSTGMALSLILSYIQENLGWPLIFGIPCVFIVVSLLLFLVGSKTYKYNVKQNQTRNWSSKPSFSIIQEHEYIKQYGFSKEYRTTSQSNRSKCEIQISSHMVHMHNLPKHLCSNINTIHQARQHHGQKHRPKPPNPSCLTLFSSTSPPSSLCLSTIEFLFRSQGNSPGDNQESLPFKEWDLVCSYLS</sequence>
<feature type="transmembrane region" description="Helical" evidence="6">
    <location>
        <begin position="70"/>
        <end position="88"/>
    </location>
</feature>
<dbReference type="Pfam" id="PF00854">
    <property type="entry name" value="PTR2"/>
    <property type="match status" value="1"/>
</dbReference>
<evidence type="ECO:0000256" key="5">
    <source>
        <dbReference type="ARBA" id="ARBA00023136"/>
    </source>
</evidence>